<organism evidence="1 2">
    <name type="scientific">Streptomyces phage FlowerPower</name>
    <dbReference type="NCBI Taxonomy" id="2182408"/>
    <lineage>
        <taxon>Viruses</taxon>
        <taxon>Duplodnaviria</taxon>
        <taxon>Heunggongvirae</taxon>
        <taxon>Uroviricota</taxon>
        <taxon>Caudoviricetes</taxon>
        <taxon>Beephvirinae</taxon>
        <taxon>Flowerpowervirus</taxon>
        <taxon>Flowerpowervirus flowerpower</taxon>
    </lineage>
</organism>
<dbReference type="GeneID" id="55608337"/>
<dbReference type="KEGG" id="vg:55608337"/>
<accession>A0A2U8UNB9</accession>
<dbReference type="RefSeq" id="YP_009838110.1">
    <property type="nucleotide sequence ID" value="NC_048706.1"/>
</dbReference>
<keyword evidence="2" id="KW-1185">Reference proteome</keyword>
<evidence type="ECO:0000313" key="2">
    <source>
        <dbReference type="Proteomes" id="UP000247075"/>
    </source>
</evidence>
<gene>
    <name evidence="1" type="primary">74</name>
    <name evidence="1" type="ORF">SEA_FLOWERPOWER_74</name>
</gene>
<proteinExistence type="predicted"/>
<protein>
    <submittedName>
        <fullName evidence="1">Uncharacterized protein</fullName>
    </submittedName>
</protein>
<evidence type="ECO:0000313" key="1">
    <source>
        <dbReference type="EMBL" id="AWN05155.1"/>
    </source>
</evidence>
<reference evidence="1 2" key="1">
    <citation type="submission" date="2018-04" db="EMBL/GenBank/DDBJ databases">
        <authorList>
            <person name="Richter O.R."/>
            <person name="Sprando J."/>
            <person name="Abi J.R."/>
            <person name="Abidin Z.U."/>
            <person name="Aboumatar N."/>
            <person name="Aguilar F.A."/>
            <person name="Ahmed M."/>
            <person name="Aklilu M."/>
            <person name="Ali S.Z."/>
            <person name="Araia S."/>
            <person name="Asbury H."/>
            <person name="Atkinson A.N."/>
            <person name="Azam A.M."/>
            <person name="Bell J.L."/>
            <person name="Bhagat S."/>
            <person name="Bhatti J.A."/>
            <person name="Bhavsar J."/>
            <person name="Blocker D."/>
            <person name="Bonhomme B."/>
            <person name="Buker C.Y."/>
            <person name="Burnett T.D."/>
            <person name="Campbell R.L."/>
            <person name="Campbell S.M."/>
            <person name="Carinugan C.L."/>
            <person name="Chan P.R."/>
            <person name="Chen S."/>
            <person name="Dahne M."/>
            <person name="Dang V.Q."/>
            <person name="Ding J.R."/>
            <person name="Dunn G.L."/>
            <person name="Flores O.S."/>
            <person name="Frank D.N."/>
            <person name="Gonzalez N."/>
            <person name="Goryunova E."/>
            <person name="Hoang T."/>
            <person name="Hollenhorst D."/>
            <person name="Hora A.B."/>
            <person name="Hutchison A.S."/>
            <person name="Huynh A."/>
            <person name="Jani A."/>
            <person name="Jawed T."/>
            <person name="Jeffries M.J."/>
            <person name="Jian G.M."/>
            <person name="Joshi C."/>
            <person name="Kallab S."/>
            <person name="Kang L."/>
            <person name="Khan A."/>
            <person name="Klontz C.M."/>
            <person name="Koert M."/>
            <person name="Lagasca A."/>
            <person name="Lakhani A."/>
            <person name="Larsen A."/>
            <person name="Le A."/>
            <person name="Lee D.Y."/>
            <person name="Lembirik S."/>
            <person name="Lenus S."/>
            <person name="Lesniewski A.M."/>
            <person name="Lu W."/>
            <person name="Mamarakhimova Z."/>
            <person name="Mason S."/>
            <person name="Mathew L.K."/>
            <person name="Mattson C.L."/>
            <person name="Mian U.H."/>
            <person name="Morcos G.S."/>
            <person name="Muhler C.W."/>
            <person name="Naeem N.-U.-A."/>
            <person name="Namagiri S."/>
            <person name="Nassehi T."/>
            <person name="Nazarian M."/>
            <person name="Neal R.A."/>
            <person name="Negash K."/>
            <person name="Ngaleu B.J."/>
            <person name="Nguyen B.T."/>
            <person name="Nguyen K.V."/>
            <person name="Odili J.C."/>
            <person name="Ogletree A."/>
            <person name="Okojie E."/>
            <person name="Olajide T.E."/>
            <person name="Onwukwe C.S."/>
            <person name="Ozako O."/>
            <person name="Pakala M."/>
            <person name="Patel P."/>
            <person name="Patel H.J."/>
            <person name="Patel R."/>
            <person name="Paudel H."/>
            <person name="Pikounis A.J."/>
            <person name="Qazi M.A."/>
            <person name="Quiroz J.N."/>
            <person name="Ramachandran P.N."/>
            <person name="Rashford R.L."/>
            <person name="Rivera J."/>
            <person name="Romero F.D."/>
            <person name="Saba P.A."/>
            <person name="Sabu R.L."/>
            <person name="Saeed O.S."/>
            <person name="Saraf S."/>
            <person name="Scarano A.L."/>
            <person name="Sciandra C."/>
            <person name="Shakarov P."/>
            <person name="Sharma A."/>
            <person name="Singh K."/>
            <person name="Singh S."/>
            <person name="Spindler S.E."/>
            <person name="Szymanik K.H."/>
            <person name="Tahir M."/>
            <person name="Tchuinte L.U."/>
            <person name="Thakkar V."/>
            <person name="Tombo Z.B."/>
            <person name="Touma A."/>
            <person name="Tran J.N."/>
            <person name="Tran N."/>
            <person name="Truong D.H."/>
            <person name="Turner M.D."/>
            <person name="Vidmar M."/>
            <person name="Vuong K."/>
            <person name="Wilson B."/>
            <person name="Xie C.L."/>
            <person name="Yasinova A.G."/>
            <person name="Yu A.M."/>
            <person name="Zolnerowich N."/>
            <person name="Cortez R."/>
            <person name="Greis H.L."/>
            <person name="Lee M."/>
            <person name="Mantzavinos A."/>
            <person name="Mohamed I.R."/>
            <person name="Patel P."/>
            <person name="Puglisi K.M."/>
            <person name="Bhattacharya M."/>
            <person name="Correa-Mendez M."/>
            <person name="Fabian M."/>
            <person name="Reger N."/>
            <person name="Tran K."/>
            <person name="Erill I."/>
            <person name="Caruso S.M."/>
            <person name="Garlena R.A."/>
            <person name="Russell D.A."/>
            <person name="Pope W.H."/>
            <person name="Jacobs-Sera D."/>
            <person name="Hatfull G.F."/>
        </authorList>
    </citation>
    <scope>NUCLEOTIDE SEQUENCE [LARGE SCALE GENOMIC DNA]</scope>
</reference>
<dbReference type="Proteomes" id="UP000247075">
    <property type="component" value="Segment"/>
</dbReference>
<dbReference type="EMBL" id="MH155868">
    <property type="protein sequence ID" value="AWN05155.1"/>
    <property type="molecule type" value="Genomic_DNA"/>
</dbReference>
<sequence>MIDIDIDRAKALVNELIAERGADYVYEKEGSSCKYVHGVGYDEDEWGDGEENFSKATPGCLVGAVLHKAGVPLESMGTYSRNDEGSYDLIEHLTADELVHVSQEANNFLGNVQASQDAGAPWGLAAEKAAQGMILDRTYDYSVSPAVAGPLTEREGSPVA</sequence>
<name>A0A2U8UNB9_9CAUD</name>